<keyword evidence="3" id="KW-1185">Reference proteome</keyword>
<dbReference type="Proteomes" id="UP000035489">
    <property type="component" value="Unassembled WGS sequence"/>
</dbReference>
<proteinExistence type="predicted"/>
<feature type="domain" description="DUF6894" evidence="1">
    <location>
        <begin position="3"/>
        <end position="70"/>
    </location>
</feature>
<dbReference type="OrthoDB" id="7575967at2"/>
<reference evidence="2 3" key="1">
    <citation type="submission" date="2015-05" db="EMBL/GenBank/DDBJ databases">
        <title>Draft genome sequence of Microvirga vignae strain BR3299, a novel nitrogen fixing bacteria isolated from Brazil semi-aired region.</title>
        <authorList>
            <person name="Zilli J.E."/>
            <person name="Passos S.R."/>
            <person name="Leite J."/>
            <person name="Baldani J.I."/>
            <person name="Xavier G.R."/>
            <person name="Rumjaneck N.G."/>
            <person name="Simoes-Araujo J.L."/>
        </authorList>
    </citation>
    <scope>NUCLEOTIDE SEQUENCE [LARGE SCALE GENOMIC DNA]</scope>
    <source>
        <strain evidence="2 3">BR3299</strain>
    </source>
</reference>
<dbReference type="AlphaFoldDB" id="A0A0H1R3I3"/>
<dbReference type="PATRIC" id="fig|1225564.3.peg.610"/>
<dbReference type="RefSeq" id="WP_047192582.1">
    <property type="nucleotide sequence ID" value="NZ_LCYG01000121.1"/>
</dbReference>
<evidence type="ECO:0000313" key="2">
    <source>
        <dbReference type="EMBL" id="KLK89785.1"/>
    </source>
</evidence>
<gene>
    <name evidence="2" type="ORF">AA309_29415</name>
</gene>
<organism evidence="2 3">
    <name type="scientific">Microvirga vignae</name>
    <dbReference type="NCBI Taxonomy" id="1225564"/>
    <lineage>
        <taxon>Bacteria</taxon>
        <taxon>Pseudomonadati</taxon>
        <taxon>Pseudomonadota</taxon>
        <taxon>Alphaproteobacteria</taxon>
        <taxon>Hyphomicrobiales</taxon>
        <taxon>Methylobacteriaceae</taxon>
        <taxon>Microvirga</taxon>
    </lineage>
</organism>
<dbReference type="Pfam" id="PF21834">
    <property type="entry name" value="DUF6894"/>
    <property type="match status" value="1"/>
</dbReference>
<protein>
    <recommendedName>
        <fullName evidence="1">DUF6894 domain-containing protein</fullName>
    </recommendedName>
</protein>
<dbReference type="EMBL" id="LCYG01000121">
    <property type="protein sequence ID" value="KLK89785.1"/>
    <property type="molecule type" value="Genomic_DNA"/>
</dbReference>
<sequence length="78" mass="9001">MPRYFFHICDREKFTDKDGTTLANSEEARAHAITIAGELLRDAGKKFWSGKEWRLLVTDETGANIWRVRFLVEDISLG</sequence>
<dbReference type="InterPro" id="IPR054189">
    <property type="entry name" value="DUF6894"/>
</dbReference>
<evidence type="ECO:0000313" key="3">
    <source>
        <dbReference type="Proteomes" id="UP000035489"/>
    </source>
</evidence>
<evidence type="ECO:0000259" key="1">
    <source>
        <dbReference type="Pfam" id="PF21834"/>
    </source>
</evidence>
<name>A0A0H1R3I3_9HYPH</name>
<accession>A0A0H1R3I3</accession>
<comment type="caution">
    <text evidence="2">The sequence shown here is derived from an EMBL/GenBank/DDBJ whole genome shotgun (WGS) entry which is preliminary data.</text>
</comment>